<proteinExistence type="predicted"/>
<dbReference type="Proteomes" id="UP000005713">
    <property type="component" value="Unassembled WGS sequence"/>
</dbReference>
<dbReference type="SUPFAM" id="SSF53756">
    <property type="entry name" value="UDP-Glycosyltransferase/glycogen phosphorylase"/>
    <property type="match status" value="1"/>
</dbReference>
<sequence>MRIAFLTDMPPKDRNIYSGGNRRIFDALERHVGEVSVVPQDWGAAEPVRQAILSTSTATNMRLRWRARYALRGVVGRNVTRYLEETSPDVVFGAYALHSFSGVQVPGQVVSAFTSDAVQTVFRCSEIGAAHERTLPFGRALDGWVERQERKVLRQLDLGLWPSEWLRTAVDDRYGLAPGVGKCVEWGAGIEAPDWTGPKALDPNGPVRLLVLGRDWFAKGGPLAFDTLNALRAQGVDANLTVVGCVPPDMHINEHVTVRAHLDKAVPAELALFEDALRQAHFMVMPSHESYGFAFCEASAWGMPSLCLRVGGVPVRDGENGYALPRGSGAEDFASLIREHLAAPERYTALSRSSRTIYETRLNWDAWGKRVKILLDEAVAMKRRDPRRRSA</sequence>
<dbReference type="Gene3D" id="3.40.50.2000">
    <property type="entry name" value="Glycogen Phosphorylase B"/>
    <property type="match status" value="2"/>
</dbReference>
<reference evidence="1 2" key="1">
    <citation type="submission" date="2006-06" db="EMBL/GenBank/DDBJ databases">
        <authorList>
            <person name="Moran M.A."/>
            <person name="Ferriera S."/>
            <person name="Johnson J."/>
            <person name="Kravitz S."/>
            <person name="Beeson K."/>
            <person name="Sutton G."/>
            <person name="Rogers Y.-H."/>
            <person name="Friedman R."/>
            <person name="Frazier M."/>
            <person name="Venter J.C."/>
        </authorList>
    </citation>
    <scope>NUCLEOTIDE SEQUENCE [LARGE SCALE GENOMIC DNA]</scope>
    <source>
        <strain evidence="1 2">E-37</strain>
    </source>
</reference>
<evidence type="ECO:0000313" key="2">
    <source>
        <dbReference type="Proteomes" id="UP000005713"/>
    </source>
</evidence>
<keyword evidence="2" id="KW-1185">Reference proteome</keyword>
<dbReference type="EMBL" id="AAYA01000016">
    <property type="protein sequence ID" value="EBA06363.1"/>
    <property type="molecule type" value="Genomic_DNA"/>
</dbReference>
<dbReference type="InterPro" id="IPR050194">
    <property type="entry name" value="Glycosyltransferase_grp1"/>
</dbReference>
<dbReference type="PANTHER" id="PTHR45947:SF3">
    <property type="entry name" value="SULFOQUINOVOSYL TRANSFERASE SQD2"/>
    <property type="match status" value="1"/>
</dbReference>
<organism evidence="1 2">
    <name type="scientific">Sagittula stellata (strain ATCC 700073 / DSM 11524 / E-37)</name>
    <dbReference type="NCBI Taxonomy" id="388399"/>
    <lineage>
        <taxon>Bacteria</taxon>
        <taxon>Pseudomonadati</taxon>
        <taxon>Pseudomonadota</taxon>
        <taxon>Alphaproteobacteria</taxon>
        <taxon>Rhodobacterales</taxon>
        <taxon>Roseobacteraceae</taxon>
        <taxon>Sagittula</taxon>
    </lineage>
</organism>
<comment type="caution">
    <text evidence="1">The sequence shown here is derived from an EMBL/GenBank/DDBJ whole genome shotgun (WGS) entry which is preliminary data.</text>
</comment>
<dbReference type="RefSeq" id="WP_005862670.1">
    <property type="nucleotide sequence ID" value="NZ_CP155729.1"/>
</dbReference>
<dbReference type="CDD" id="cd03801">
    <property type="entry name" value="GT4_PimA-like"/>
    <property type="match status" value="1"/>
</dbReference>
<accession>A3K8Y0</accession>
<dbReference type="AlphaFoldDB" id="A3K8Y0"/>
<evidence type="ECO:0000313" key="1">
    <source>
        <dbReference type="EMBL" id="EBA06363.1"/>
    </source>
</evidence>
<dbReference type="PANTHER" id="PTHR45947">
    <property type="entry name" value="SULFOQUINOVOSYL TRANSFERASE SQD2"/>
    <property type="match status" value="1"/>
</dbReference>
<dbReference type="eggNOG" id="COG0438">
    <property type="taxonomic scope" value="Bacteria"/>
</dbReference>
<dbReference type="Pfam" id="PF13692">
    <property type="entry name" value="Glyco_trans_1_4"/>
    <property type="match status" value="1"/>
</dbReference>
<protein>
    <submittedName>
        <fullName evidence="1">Putative glycosyltransferase</fullName>
    </submittedName>
</protein>
<dbReference type="GO" id="GO:0016757">
    <property type="term" value="F:glycosyltransferase activity"/>
    <property type="evidence" value="ECO:0007669"/>
    <property type="project" value="TreeGrafter"/>
</dbReference>
<name>A3K8Y0_SAGS3</name>
<gene>
    <name evidence="1" type="ORF">SSE37_18035</name>
</gene>
<keyword evidence="1" id="KW-0808">Transferase</keyword>